<dbReference type="PROSITE" id="PS01196">
    <property type="entry name" value="PEPT_TRNA_HYDROL_2"/>
    <property type="match status" value="1"/>
</dbReference>
<comment type="caution">
    <text evidence="11">The sequence shown here is derived from an EMBL/GenBank/DDBJ whole genome shotgun (WGS) entry which is preliminary data.</text>
</comment>
<dbReference type="Proteomes" id="UP000589351">
    <property type="component" value="Unassembled WGS sequence"/>
</dbReference>
<evidence type="ECO:0000256" key="6">
    <source>
        <dbReference type="ARBA" id="ARBA00048707"/>
    </source>
</evidence>
<reference evidence="11 12" key="1">
    <citation type="submission" date="2020-07" db="EMBL/GenBank/DDBJ databases">
        <authorList>
            <person name="Criscuolo A."/>
        </authorList>
    </citation>
    <scope>NUCLEOTIDE SEQUENCE [LARGE SCALE GENOMIC DNA]</scope>
    <source>
        <strain evidence="11">CIP111649</strain>
    </source>
</reference>
<dbReference type="GO" id="GO:0072344">
    <property type="term" value="P:rescue of stalled ribosome"/>
    <property type="evidence" value="ECO:0007669"/>
    <property type="project" value="UniProtKB-UniRule"/>
</dbReference>
<dbReference type="InterPro" id="IPR018171">
    <property type="entry name" value="Pept_tRNA_hydro_CS"/>
</dbReference>
<evidence type="ECO:0000256" key="3">
    <source>
        <dbReference type="ARBA" id="ARBA00022801"/>
    </source>
</evidence>
<dbReference type="GO" id="GO:0004045">
    <property type="term" value="F:peptidyl-tRNA hydrolase activity"/>
    <property type="evidence" value="ECO:0007669"/>
    <property type="project" value="UniProtKB-UniRule"/>
</dbReference>
<organism evidence="11 12">
    <name type="scientific">Jeotgalicoccus meleagridis</name>
    <dbReference type="NCBI Taxonomy" id="2759181"/>
    <lineage>
        <taxon>Bacteria</taxon>
        <taxon>Bacillati</taxon>
        <taxon>Bacillota</taxon>
        <taxon>Bacilli</taxon>
        <taxon>Bacillales</taxon>
        <taxon>Staphylococcaceae</taxon>
        <taxon>Jeotgalicoccus</taxon>
    </lineage>
</organism>
<dbReference type="FunFam" id="3.40.50.1470:FF:000001">
    <property type="entry name" value="Peptidyl-tRNA hydrolase"/>
    <property type="match status" value="1"/>
</dbReference>
<comment type="similarity">
    <text evidence="5 8 10">Belongs to the PTH family.</text>
</comment>
<feature type="binding site" evidence="8">
    <location>
        <position position="64"/>
    </location>
    <ligand>
        <name>tRNA</name>
        <dbReference type="ChEBI" id="CHEBI:17843"/>
    </ligand>
</feature>
<evidence type="ECO:0000256" key="8">
    <source>
        <dbReference type="HAMAP-Rule" id="MF_00083"/>
    </source>
</evidence>
<evidence type="ECO:0000256" key="4">
    <source>
        <dbReference type="ARBA" id="ARBA00022884"/>
    </source>
</evidence>
<keyword evidence="12" id="KW-1185">Reference proteome</keyword>
<evidence type="ECO:0000256" key="2">
    <source>
        <dbReference type="ARBA" id="ARBA00022555"/>
    </source>
</evidence>
<feature type="binding site" evidence="8">
    <location>
        <position position="14"/>
    </location>
    <ligand>
        <name>tRNA</name>
        <dbReference type="ChEBI" id="CHEBI:17843"/>
    </ligand>
</feature>
<dbReference type="CDD" id="cd00462">
    <property type="entry name" value="PTH"/>
    <property type="match status" value="1"/>
</dbReference>
<dbReference type="EC" id="3.1.1.29" evidence="1 8"/>
<evidence type="ECO:0000256" key="7">
    <source>
        <dbReference type="ARBA" id="ARBA00050038"/>
    </source>
</evidence>
<evidence type="ECO:0000313" key="12">
    <source>
        <dbReference type="Proteomes" id="UP000589351"/>
    </source>
</evidence>
<evidence type="ECO:0000256" key="1">
    <source>
        <dbReference type="ARBA" id="ARBA00013260"/>
    </source>
</evidence>
<dbReference type="Pfam" id="PF01195">
    <property type="entry name" value="Pept_tRNA_hydro"/>
    <property type="match status" value="1"/>
</dbReference>
<dbReference type="Gene3D" id="3.40.50.1470">
    <property type="entry name" value="Peptidyl-tRNA hydrolase"/>
    <property type="match status" value="1"/>
</dbReference>
<dbReference type="AlphaFoldDB" id="A0A6V7RB78"/>
<evidence type="ECO:0000313" key="11">
    <source>
        <dbReference type="EMBL" id="CAD2074551.1"/>
    </source>
</evidence>
<dbReference type="GO" id="GO:0006515">
    <property type="term" value="P:protein quality control for misfolded or incompletely synthesized proteins"/>
    <property type="evidence" value="ECO:0007669"/>
    <property type="project" value="UniProtKB-UniRule"/>
</dbReference>
<dbReference type="HAMAP" id="MF_00083">
    <property type="entry name" value="Pept_tRNA_hydro_bact"/>
    <property type="match status" value="1"/>
</dbReference>
<evidence type="ECO:0000256" key="10">
    <source>
        <dbReference type="RuleBase" id="RU004320"/>
    </source>
</evidence>
<dbReference type="SUPFAM" id="SSF53178">
    <property type="entry name" value="Peptidyl-tRNA hydrolase-like"/>
    <property type="match status" value="1"/>
</dbReference>
<dbReference type="GO" id="GO:0005737">
    <property type="term" value="C:cytoplasm"/>
    <property type="evidence" value="ECO:0007669"/>
    <property type="project" value="UniProtKB-SubCell"/>
</dbReference>
<keyword evidence="3 8" id="KW-0378">Hydrolase</keyword>
<feature type="active site" description="Proton acceptor" evidence="8">
    <location>
        <position position="19"/>
    </location>
</feature>
<keyword evidence="8" id="KW-0963">Cytoplasm</keyword>
<dbReference type="EMBL" id="CAJEWD010000004">
    <property type="protein sequence ID" value="CAD2074551.1"/>
    <property type="molecule type" value="Genomic_DNA"/>
</dbReference>
<keyword evidence="4 8" id="KW-0694">RNA-binding</keyword>
<feature type="site" description="Discriminates between blocked and unblocked aminoacyl-tRNA" evidence="8">
    <location>
        <position position="9"/>
    </location>
</feature>
<comment type="function">
    <text evidence="8">Catalyzes the release of premature peptidyl moieties from peptidyl-tRNA molecules trapped in stalled 50S ribosomal subunits, and thus maintains levels of free tRNAs and 50S ribosomes.</text>
</comment>
<feature type="binding site" evidence="8">
    <location>
        <position position="66"/>
    </location>
    <ligand>
        <name>tRNA</name>
        <dbReference type="ChEBI" id="CHEBI:17843"/>
    </ligand>
</feature>
<sequence length="190" mass="21495">MRCFIGLGNPGLKYDSTRHNIGFMAIDQLSEDTSIALDQNKFKCHYGTGFFKGEKIMLVKPQTFMNLSGEGVRPLIDYYGIELEDIVVIYDDLDLPLGRIRLRQKGSGGGHNGIKSLNQHLSSEKYNRIRLGIDRPFQGMTVTAYVLGKFRKEDEQVLNKVLERSSEACQSFVSEEFLDVMNQYNGDVNA</sequence>
<feature type="site" description="Stabilizes the basic form of H active site to accept a proton" evidence="8">
    <location>
        <position position="91"/>
    </location>
</feature>
<proteinExistence type="inferred from homology"/>
<dbReference type="InterPro" id="IPR036416">
    <property type="entry name" value="Pept_tRNA_hydro_sf"/>
</dbReference>
<dbReference type="RefSeq" id="WP_185125259.1">
    <property type="nucleotide sequence ID" value="NZ_CAJEWD010000004.1"/>
</dbReference>
<dbReference type="NCBIfam" id="TIGR00447">
    <property type="entry name" value="pth"/>
    <property type="match status" value="1"/>
</dbReference>
<comment type="catalytic activity">
    <reaction evidence="6 8 9">
        <text>an N-acyl-L-alpha-aminoacyl-tRNA + H2O = an N-acyl-L-amino acid + a tRNA + H(+)</text>
        <dbReference type="Rhea" id="RHEA:54448"/>
        <dbReference type="Rhea" id="RHEA-COMP:10123"/>
        <dbReference type="Rhea" id="RHEA-COMP:13883"/>
        <dbReference type="ChEBI" id="CHEBI:15377"/>
        <dbReference type="ChEBI" id="CHEBI:15378"/>
        <dbReference type="ChEBI" id="CHEBI:59874"/>
        <dbReference type="ChEBI" id="CHEBI:78442"/>
        <dbReference type="ChEBI" id="CHEBI:138191"/>
        <dbReference type="EC" id="3.1.1.29"/>
    </reaction>
</comment>
<evidence type="ECO:0000256" key="9">
    <source>
        <dbReference type="RuleBase" id="RU000673"/>
    </source>
</evidence>
<evidence type="ECO:0000256" key="5">
    <source>
        <dbReference type="ARBA" id="ARBA00038063"/>
    </source>
</evidence>
<comment type="function">
    <text evidence="8">Hydrolyzes ribosome-free peptidyl-tRNAs (with 1 or more amino acids incorporated), which drop off the ribosome during protein synthesis, or as a result of ribosome stalling.</text>
</comment>
<dbReference type="PANTHER" id="PTHR17224">
    <property type="entry name" value="PEPTIDYL-TRNA HYDROLASE"/>
    <property type="match status" value="1"/>
</dbReference>
<comment type="subunit">
    <text evidence="8">Monomer.</text>
</comment>
<comment type="subcellular location">
    <subcellularLocation>
        <location evidence="8">Cytoplasm</location>
    </subcellularLocation>
</comment>
<dbReference type="GO" id="GO:0000049">
    <property type="term" value="F:tRNA binding"/>
    <property type="evidence" value="ECO:0007669"/>
    <property type="project" value="UniProtKB-UniRule"/>
</dbReference>
<accession>A0A6V7RB78</accession>
<keyword evidence="2 8" id="KW-0820">tRNA-binding</keyword>
<name>A0A6V7RB78_9STAP</name>
<dbReference type="InterPro" id="IPR001328">
    <property type="entry name" value="Pept_tRNA_hydro"/>
</dbReference>
<feature type="binding site" evidence="8">
    <location>
        <position position="112"/>
    </location>
    <ligand>
        <name>tRNA</name>
        <dbReference type="ChEBI" id="CHEBI:17843"/>
    </ligand>
</feature>
<dbReference type="PROSITE" id="PS01195">
    <property type="entry name" value="PEPT_TRNA_HYDROL_1"/>
    <property type="match status" value="1"/>
</dbReference>
<protein>
    <recommendedName>
        <fullName evidence="7 8">Peptidyl-tRNA hydrolase</fullName>
        <shortName evidence="8">Pth</shortName>
        <ecNumber evidence="1 8">3.1.1.29</ecNumber>
    </recommendedName>
</protein>
<gene>
    <name evidence="8 11" type="primary">pth</name>
    <name evidence="11" type="ORF">JEODO184_00731</name>
</gene>
<dbReference type="PANTHER" id="PTHR17224:SF1">
    <property type="entry name" value="PEPTIDYL-TRNA HYDROLASE"/>
    <property type="match status" value="1"/>
</dbReference>